<name>A0A319A9D7_9EURO</name>
<dbReference type="OrthoDB" id="5554151at2759"/>
<feature type="region of interest" description="Disordered" evidence="2">
    <location>
        <begin position="332"/>
        <end position="364"/>
    </location>
</feature>
<sequence length="496" mass="50732">MKTFSATALLLIAGVEAAKHAHRHGHHSVGEASTSVAKRTGSCQFPSDAGLVAVTPDELNGGWAMSPDQECTPGGYCPYACPPGQVSMQWDPEATSYSYPLSMNGGLYCDENGNIQKPFPEKPYCQDGSGAVSAKNKCSSHVAFCQTVLPGNEAMLIPTLVQELETLAVPDVEYWLETAAHFYINPPGYSTDTACVWGTSASPIGNWSPYVAGANTDATGDTYVKIGWNPIYLETTTPFRDVVPDFGVEIECEGDGCNGLPCKIDPDVNGVNEMTGSSSIGAGGAAFCVVTVPKGETANIVVFDKAGGSSGSSGSSSSSTVSSVVATSSSQSSSIKSTTSTSTTSTSTSTSSSATSTSTIATSTSTAVSTTSSSSIASSTSFTTSSTTAASDRTTTIYSTTIIFDSTRIPLHTPSSSWKVSSSAVVAASARYTYLPHAFVETGHETEPIQMEAVSEGASAASATPTVMAAAQGAAASKTVSTLGLVLAVIGAVVMV</sequence>
<dbReference type="InterPro" id="IPR005556">
    <property type="entry name" value="SUN"/>
</dbReference>
<dbReference type="GeneID" id="37071812"/>
<dbReference type="PANTHER" id="PTHR31654:SF0">
    <property type="entry name" value="SECRETED BETA-GLUCOSIDASE ADG3-RELATED"/>
    <property type="match status" value="1"/>
</dbReference>
<feature type="signal peptide" evidence="3">
    <location>
        <begin position="1"/>
        <end position="17"/>
    </location>
</feature>
<organism evidence="4 5">
    <name type="scientific">Aspergillus saccharolyticus JOP 1030-1</name>
    <dbReference type="NCBI Taxonomy" id="1450539"/>
    <lineage>
        <taxon>Eukaryota</taxon>
        <taxon>Fungi</taxon>
        <taxon>Dikarya</taxon>
        <taxon>Ascomycota</taxon>
        <taxon>Pezizomycotina</taxon>
        <taxon>Eurotiomycetes</taxon>
        <taxon>Eurotiomycetidae</taxon>
        <taxon>Eurotiales</taxon>
        <taxon>Aspergillaceae</taxon>
        <taxon>Aspergillus</taxon>
        <taxon>Aspergillus subgen. Circumdati</taxon>
    </lineage>
</organism>
<gene>
    <name evidence="4" type="ORF">BP01DRAFT_145285</name>
</gene>
<dbReference type="EMBL" id="KZ821221">
    <property type="protein sequence ID" value="PYH48318.1"/>
    <property type="molecule type" value="Genomic_DNA"/>
</dbReference>
<feature type="chain" id="PRO_5016405309" description="SUN-domain-containing protein" evidence="3">
    <location>
        <begin position="18"/>
        <end position="496"/>
    </location>
</feature>
<dbReference type="Pfam" id="PF03856">
    <property type="entry name" value="SUN"/>
    <property type="match status" value="1"/>
</dbReference>
<protein>
    <recommendedName>
        <fullName evidence="6">SUN-domain-containing protein</fullName>
    </recommendedName>
</protein>
<proteinExistence type="inferred from homology"/>
<evidence type="ECO:0000256" key="2">
    <source>
        <dbReference type="SAM" id="MobiDB-lite"/>
    </source>
</evidence>
<dbReference type="AlphaFoldDB" id="A0A319A9D7"/>
<evidence type="ECO:0000256" key="3">
    <source>
        <dbReference type="SAM" id="SignalP"/>
    </source>
</evidence>
<evidence type="ECO:0000256" key="1">
    <source>
        <dbReference type="ARBA" id="ARBA00010579"/>
    </source>
</evidence>
<dbReference type="PANTHER" id="PTHR31654">
    <property type="entry name" value="SECRETED BETA-GLUCOSIDASE ADG3-RELATED"/>
    <property type="match status" value="1"/>
</dbReference>
<keyword evidence="5" id="KW-1185">Reference proteome</keyword>
<accession>A0A319A9D7</accession>
<evidence type="ECO:0000313" key="4">
    <source>
        <dbReference type="EMBL" id="PYH48318.1"/>
    </source>
</evidence>
<comment type="similarity">
    <text evidence="1">Belongs to the SUN family.</text>
</comment>
<evidence type="ECO:0000313" key="5">
    <source>
        <dbReference type="Proteomes" id="UP000248349"/>
    </source>
</evidence>
<reference evidence="4 5" key="1">
    <citation type="submission" date="2016-12" db="EMBL/GenBank/DDBJ databases">
        <title>The genomes of Aspergillus section Nigri reveals drivers in fungal speciation.</title>
        <authorList>
            <consortium name="DOE Joint Genome Institute"/>
            <person name="Vesth T.C."/>
            <person name="Nybo J."/>
            <person name="Theobald S."/>
            <person name="Brandl J."/>
            <person name="Frisvad J.C."/>
            <person name="Nielsen K.F."/>
            <person name="Lyhne E.K."/>
            <person name="Kogle M.E."/>
            <person name="Kuo A."/>
            <person name="Riley R."/>
            <person name="Clum A."/>
            <person name="Nolan M."/>
            <person name="Lipzen A."/>
            <person name="Salamov A."/>
            <person name="Henrissat B."/>
            <person name="Wiebenga A."/>
            <person name="De Vries R.P."/>
            <person name="Grigoriev I.V."/>
            <person name="Mortensen U.H."/>
            <person name="Andersen M.R."/>
            <person name="Baker S.E."/>
        </authorList>
    </citation>
    <scope>NUCLEOTIDE SEQUENCE [LARGE SCALE GENOMIC DNA]</scope>
    <source>
        <strain evidence="4 5">JOP 1030-1</strain>
    </source>
</reference>
<keyword evidence="3" id="KW-0732">Signal</keyword>
<evidence type="ECO:0008006" key="6">
    <source>
        <dbReference type="Google" id="ProtNLM"/>
    </source>
</evidence>
<dbReference type="STRING" id="1450539.A0A319A9D7"/>
<dbReference type="InterPro" id="IPR053088">
    <property type="entry name" value="Beta-glucosidase/SUN-like"/>
</dbReference>
<dbReference type="RefSeq" id="XP_025434300.1">
    <property type="nucleotide sequence ID" value="XM_025570584.1"/>
</dbReference>
<dbReference type="Proteomes" id="UP000248349">
    <property type="component" value="Unassembled WGS sequence"/>
</dbReference>